<evidence type="ECO:0000256" key="1">
    <source>
        <dbReference type="SAM" id="Phobius"/>
    </source>
</evidence>
<evidence type="ECO:0000313" key="2">
    <source>
        <dbReference type="EMBL" id="MBK1667087.1"/>
    </source>
</evidence>
<keyword evidence="1" id="KW-0812">Transmembrane</keyword>
<feature type="transmembrane region" description="Helical" evidence="1">
    <location>
        <begin position="117"/>
        <end position="137"/>
    </location>
</feature>
<feature type="transmembrane region" description="Helical" evidence="1">
    <location>
        <begin position="193"/>
        <end position="213"/>
    </location>
</feature>
<reference evidence="2 3" key="1">
    <citation type="journal article" date="2020" name="Microorganisms">
        <title>Osmotic Adaptation and Compatible Solute Biosynthesis of Phototrophic Bacteria as Revealed from Genome Analyses.</title>
        <authorList>
            <person name="Imhoff J.F."/>
            <person name="Rahn T."/>
            <person name="Kunzel S."/>
            <person name="Keller A."/>
            <person name="Neulinger S.C."/>
        </authorList>
    </citation>
    <scope>NUCLEOTIDE SEQUENCE [LARGE SCALE GENOMIC DNA]</scope>
    <source>
        <strain evidence="2 3">DSM 9895</strain>
    </source>
</reference>
<proteinExistence type="predicted"/>
<feature type="transmembrane region" description="Helical" evidence="1">
    <location>
        <begin position="43"/>
        <end position="66"/>
    </location>
</feature>
<keyword evidence="1" id="KW-0472">Membrane</keyword>
<feature type="transmembrane region" description="Helical" evidence="1">
    <location>
        <begin position="78"/>
        <end position="97"/>
    </location>
</feature>
<evidence type="ECO:0008006" key="4">
    <source>
        <dbReference type="Google" id="ProtNLM"/>
    </source>
</evidence>
<keyword evidence="1" id="KW-1133">Transmembrane helix</keyword>
<feature type="transmembrane region" description="Helical" evidence="1">
    <location>
        <begin position="158"/>
        <end position="181"/>
    </location>
</feature>
<accession>A0ABS1DAZ4</accession>
<dbReference type="EMBL" id="NRRL01000004">
    <property type="protein sequence ID" value="MBK1667087.1"/>
    <property type="molecule type" value="Genomic_DNA"/>
</dbReference>
<name>A0ABS1DAZ4_9PROT</name>
<keyword evidence="3" id="KW-1185">Reference proteome</keyword>
<protein>
    <recommendedName>
        <fullName evidence="4">Nickel/cobalt efflux system</fullName>
    </recommendedName>
</protein>
<comment type="caution">
    <text evidence="2">The sequence shown here is derived from an EMBL/GenBank/DDBJ whole genome shotgun (WGS) entry which is preliminary data.</text>
</comment>
<sequence length="214" mass="22081">MDGTLAVFAGAIGLGLLHGIEPGHGWPLAAGYAIARTNRYAAGAAASAILGTGHMISSVAVVLVFFGLKAWLDLGELGWINLAAGAVLIALGLWELRGHQGHRHAAAHDHTHAGAEASAGATGLWGIAAAAFALGFAHEEEFQIIGMCAGSAHCLELMLAYALSVVLAIVTLTLLAIAGYQRWRHRLTHWAPHLPKLSGTILILIGAGFVAGVL</sequence>
<gene>
    <name evidence="2" type="ORF">CKO28_03380</name>
</gene>
<evidence type="ECO:0000313" key="3">
    <source>
        <dbReference type="Proteomes" id="UP001296873"/>
    </source>
</evidence>
<dbReference type="Proteomes" id="UP001296873">
    <property type="component" value="Unassembled WGS sequence"/>
</dbReference>
<organism evidence="2 3">
    <name type="scientific">Rhodovibrio sodomensis</name>
    <dbReference type="NCBI Taxonomy" id="1088"/>
    <lineage>
        <taxon>Bacteria</taxon>
        <taxon>Pseudomonadati</taxon>
        <taxon>Pseudomonadota</taxon>
        <taxon>Alphaproteobacteria</taxon>
        <taxon>Rhodospirillales</taxon>
        <taxon>Rhodovibrionaceae</taxon>
        <taxon>Rhodovibrio</taxon>
    </lineage>
</organism>
<dbReference type="RefSeq" id="WP_200339148.1">
    <property type="nucleotide sequence ID" value="NZ_NRRL01000004.1"/>
</dbReference>